<proteinExistence type="predicted"/>
<name>A0A0J8VCS2_9GAMM</name>
<evidence type="ECO:0000313" key="1">
    <source>
        <dbReference type="EMBL" id="PSW24502.1"/>
    </source>
</evidence>
<protein>
    <submittedName>
        <fullName evidence="1">Uncharacterized protein</fullName>
    </submittedName>
</protein>
<reference evidence="1 2" key="1">
    <citation type="submission" date="2018-01" db="EMBL/GenBank/DDBJ databases">
        <title>Whole genome sequencing of Histamine producing bacteria.</title>
        <authorList>
            <person name="Butler K."/>
        </authorList>
    </citation>
    <scope>NUCLEOTIDE SEQUENCE [LARGE SCALE GENOMIC DNA]</scope>
    <source>
        <strain evidence="1 2">DSM 24669</strain>
    </source>
</reference>
<dbReference type="Proteomes" id="UP000240481">
    <property type="component" value="Unassembled WGS sequence"/>
</dbReference>
<organism evidence="1 2">
    <name type="scientific">Photobacterium swingsii</name>
    <dbReference type="NCBI Taxonomy" id="680026"/>
    <lineage>
        <taxon>Bacteria</taxon>
        <taxon>Pseudomonadati</taxon>
        <taxon>Pseudomonadota</taxon>
        <taxon>Gammaproteobacteria</taxon>
        <taxon>Vibrionales</taxon>
        <taxon>Vibrionaceae</taxon>
        <taxon>Photobacterium</taxon>
    </lineage>
</organism>
<evidence type="ECO:0000313" key="2">
    <source>
        <dbReference type="Proteomes" id="UP000240481"/>
    </source>
</evidence>
<dbReference type="EMBL" id="PYLZ01000005">
    <property type="protein sequence ID" value="PSW24502.1"/>
    <property type="molecule type" value="Genomic_DNA"/>
</dbReference>
<dbReference type="STRING" id="680026.AB733_11660"/>
<accession>A0A0J8VCS2</accession>
<gene>
    <name evidence="1" type="ORF">C9I94_10725</name>
</gene>
<comment type="caution">
    <text evidence="1">The sequence shown here is derived from an EMBL/GenBank/DDBJ whole genome shotgun (WGS) entry which is preliminary data.</text>
</comment>
<keyword evidence="2" id="KW-1185">Reference proteome</keyword>
<dbReference type="AlphaFoldDB" id="A0A0J8VCS2"/>
<sequence length="120" mass="13672">MAFGITIYLNDGTNFSHGYIPRNVIRQQTVNTSTRSGLGRHETGTIYRGVTPNVDYKGNFEWIVVPSGTPAYWGGIFIWHRGDNIYYEKWHWNNQGGNRPSGYDQVFYAHSITAIGIVTR</sequence>